<dbReference type="PANTHER" id="PTHR22870">
    <property type="entry name" value="REGULATOR OF CHROMOSOME CONDENSATION"/>
    <property type="match status" value="1"/>
</dbReference>
<dbReference type="Proteomes" id="UP000317893">
    <property type="component" value="Unassembled WGS sequence"/>
</dbReference>
<organism evidence="3 4">
    <name type="scientific">Lapillicoccus jejuensis</name>
    <dbReference type="NCBI Taxonomy" id="402171"/>
    <lineage>
        <taxon>Bacteria</taxon>
        <taxon>Bacillati</taxon>
        <taxon>Actinomycetota</taxon>
        <taxon>Actinomycetes</taxon>
        <taxon>Micrococcales</taxon>
        <taxon>Intrasporangiaceae</taxon>
        <taxon>Lapillicoccus</taxon>
    </lineage>
</organism>
<keyword evidence="1" id="KW-0677">Repeat</keyword>
<dbReference type="EMBL" id="VFMN01000001">
    <property type="protein sequence ID" value="TQJ08826.1"/>
    <property type="molecule type" value="Genomic_DNA"/>
</dbReference>
<reference evidence="3 4" key="1">
    <citation type="submission" date="2019-06" db="EMBL/GenBank/DDBJ databases">
        <title>Sequencing the genomes of 1000 actinobacteria strains.</title>
        <authorList>
            <person name="Klenk H.-P."/>
        </authorList>
    </citation>
    <scope>NUCLEOTIDE SEQUENCE [LARGE SCALE GENOMIC DNA]</scope>
    <source>
        <strain evidence="3 4">DSM 18607</strain>
    </source>
</reference>
<gene>
    <name evidence="3" type="ORF">FB458_1923</name>
</gene>
<dbReference type="InterPro" id="IPR000408">
    <property type="entry name" value="Reg_chr_condens"/>
</dbReference>
<dbReference type="PROSITE" id="PS50012">
    <property type="entry name" value="RCC1_3"/>
    <property type="match status" value="3"/>
</dbReference>
<dbReference type="Gene3D" id="2.130.10.30">
    <property type="entry name" value="Regulator of chromosome condensation 1/beta-lactamase-inhibitor protein II"/>
    <property type="match status" value="2"/>
</dbReference>
<name>A0A542E0I3_9MICO</name>
<dbReference type="AlphaFoldDB" id="A0A542E0I3"/>
<dbReference type="PANTHER" id="PTHR22870:SF408">
    <property type="entry name" value="OS09G0560450 PROTEIN"/>
    <property type="match status" value="1"/>
</dbReference>
<evidence type="ECO:0000313" key="4">
    <source>
        <dbReference type="Proteomes" id="UP000317893"/>
    </source>
</evidence>
<sequence length="409" mass="39146">MLGIWVRGFAMPSMASARPGRRTASVARPLGAALVAALALLGALVTPATAYAAPSPSGGLATVVTLERATCGVTAAHGVVCWGADDLGQLGTAPGRDSTVARPVPGLGSGVVSLAAGYAHACAALTSGEVRCWGAGESGQLGTGPSLGAGDGTPQPVPGVSDAVAVSAGGNTSCVLRRGGSVSCWGENVFGSVGDGSTANRDHPVAVSGLAGPATKVSVGPGYACALVSGAVACWGANFDGRLGNGTIGGYSTTAAPVTGLRGATDLSAGAVSACAVVGGGVRCWGSGIFGTLGNGSRDMTGTPVTVRGLSGVTSVVGTSQEVCATTAGGRLWCWGDNQGGIVKVSAGSTTVPVLSPLVGVTAVAPGSRHACAVSSVGATCQGLNGSGMLGDGTRTSSRTPVGVVGLTA</sequence>
<feature type="region of interest" description="Disordered" evidence="2">
    <location>
        <begin position="390"/>
        <end position="409"/>
    </location>
</feature>
<proteinExistence type="predicted"/>
<keyword evidence="4" id="KW-1185">Reference proteome</keyword>
<dbReference type="InterPro" id="IPR009091">
    <property type="entry name" value="RCC1/BLIP-II"/>
</dbReference>
<comment type="caution">
    <text evidence="3">The sequence shown here is derived from an EMBL/GenBank/DDBJ whole genome shotgun (WGS) entry which is preliminary data.</text>
</comment>
<evidence type="ECO:0000256" key="1">
    <source>
        <dbReference type="ARBA" id="ARBA00022737"/>
    </source>
</evidence>
<accession>A0A542E0I3</accession>
<dbReference type="InterPro" id="IPR051210">
    <property type="entry name" value="Ub_ligase/GEF_domain"/>
</dbReference>
<evidence type="ECO:0000313" key="3">
    <source>
        <dbReference type="EMBL" id="TQJ08826.1"/>
    </source>
</evidence>
<dbReference type="Pfam" id="PF13540">
    <property type="entry name" value="RCC1_2"/>
    <property type="match status" value="2"/>
</dbReference>
<dbReference type="OrthoDB" id="904022at2"/>
<dbReference type="PRINTS" id="PR00633">
    <property type="entry name" value="RCCNDNSATION"/>
</dbReference>
<protein>
    <submittedName>
        <fullName evidence="3">Alpha-tubulin suppressor-like RCC1 family protein</fullName>
    </submittedName>
</protein>
<dbReference type="SUPFAM" id="SSF50985">
    <property type="entry name" value="RCC1/BLIP-II"/>
    <property type="match status" value="1"/>
</dbReference>
<evidence type="ECO:0000256" key="2">
    <source>
        <dbReference type="SAM" id="MobiDB-lite"/>
    </source>
</evidence>